<protein>
    <submittedName>
        <fullName evidence="1">Uncharacterized protein</fullName>
    </submittedName>
</protein>
<keyword evidence="2" id="KW-1185">Reference proteome</keyword>
<evidence type="ECO:0000313" key="2">
    <source>
        <dbReference type="Proteomes" id="UP000314294"/>
    </source>
</evidence>
<evidence type="ECO:0000313" key="1">
    <source>
        <dbReference type="EMBL" id="TNN47406.1"/>
    </source>
</evidence>
<reference evidence="1 2" key="1">
    <citation type="submission" date="2019-03" db="EMBL/GenBank/DDBJ databases">
        <title>First draft genome of Liparis tanakae, snailfish: a comprehensive survey of snailfish specific genes.</title>
        <authorList>
            <person name="Kim W."/>
            <person name="Song I."/>
            <person name="Jeong J.-H."/>
            <person name="Kim D."/>
            <person name="Kim S."/>
            <person name="Ryu S."/>
            <person name="Song J.Y."/>
            <person name="Lee S.K."/>
        </authorList>
    </citation>
    <scope>NUCLEOTIDE SEQUENCE [LARGE SCALE GENOMIC DNA]</scope>
    <source>
        <tissue evidence="1">Muscle</tissue>
    </source>
</reference>
<gene>
    <name evidence="1" type="ORF">EYF80_042409</name>
</gene>
<comment type="caution">
    <text evidence="1">The sequence shown here is derived from an EMBL/GenBank/DDBJ whole genome shotgun (WGS) entry which is preliminary data.</text>
</comment>
<sequence>MWNHIFILKGQSLDLLPEVSALGALVLLQLDHPVDLLLKLRLQQLHLIQEVGVLLLRLPLDLHLFFHQLLRLLQKVYTSIQRKAEESKLGIAACRLQLADFIPRITSFDFSDKQDAETELPKSLMREPRA</sequence>
<accession>A0A4Z2G1H9</accession>
<dbReference type="EMBL" id="SRLO01000744">
    <property type="protein sequence ID" value="TNN47406.1"/>
    <property type="molecule type" value="Genomic_DNA"/>
</dbReference>
<dbReference type="AlphaFoldDB" id="A0A4Z2G1H9"/>
<dbReference type="Proteomes" id="UP000314294">
    <property type="component" value="Unassembled WGS sequence"/>
</dbReference>
<proteinExistence type="predicted"/>
<organism evidence="1 2">
    <name type="scientific">Liparis tanakae</name>
    <name type="common">Tanaka's snailfish</name>
    <dbReference type="NCBI Taxonomy" id="230148"/>
    <lineage>
        <taxon>Eukaryota</taxon>
        <taxon>Metazoa</taxon>
        <taxon>Chordata</taxon>
        <taxon>Craniata</taxon>
        <taxon>Vertebrata</taxon>
        <taxon>Euteleostomi</taxon>
        <taxon>Actinopterygii</taxon>
        <taxon>Neopterygii</taxon>
        <taxon>Teleostei</taxon>
        <taxon>Neoteleostei</taxon>
        <taxon>Acanthomorphata</taxon>
        <taxon>Eupercaria</taxon>
        <taxon>Perciformes</taxon>
        <taxon>Cottioidei</taxon>
        <taxon>Cottales</taxon>
        <taxon>Liparidae</taxon>
        <taxon>Liparis</taxon>
    </lineage>
</organism>
<name>A0A4Z2G1H9_9TELE</name>